<dbReference type="GeneID" id="5482303"/>
<evidence type="ECO:0000256" key="1">
    <source>
        <dbReference type="SAM" id="MobiDB-lite"/>
    </source>
</evidence>
<protein>
    <submittedName>
        <fullName evidence="2">Uncharacterized protein</fullName>
    </submittedName>
</protein>
<dbReference type="AlphaFoldDB" id="A7F5L5"/>
<proteinExistence type="predicted"/>
<dbReference type="KEGG" id="ssl:SS1G_12893"/>
<keyword evidence="3" id="KW-1185">Reference proteome</keyword>
<gene>
    <name evidence="2" type="ORF">SS1G_12893</name>
</gene>
<sequence length="69" mass="7677">MAPIHKSYPTPANLSVKLLLIQIIGSLPDTRIWMSLAVLLQGPPRMVRPNSRSAQRVERQASNESKISL</sequence>
<organism evidence="2 3">
    <name type="scientific">Sclerotinia sclerotiorum (strain ATCC 18683 / 1980 / Ss-1)</name>
    <name type="common">White mold</name>
    <name type="synonym">Whetzelinia sclerotiorum</name>
    <dbReference type="NCBI Taxonomy" id="665079"/>
    <lineage>
        <taxon>Eukaryota</taxon>
        <taxon>Fungi</taxon>
        <taxon>Dikarya</taxon>
        <taxon>Ascomycota</taxon>
        <taxon>Pezizomycotina</taxon>
        <taxon>Leotiomycetes</taxon>
        <taxon>Helotiales</taxon>
        <taxon>Sclerotiniaceae</taxon>
        <taxon>Sclerotinia</taxon>
    </lineage>
</organism>
<dbReference type="InParanoid" id="A7F5L5"/>
<feature type="region of interest" description="Disordered" evidence="1">
    <location>
        <begin position="47"/>
        <end position="69"/>
    </location>
</feature>
<dbReference type="Proteomes" id="UP000001312">
    <property type="component" value="Unassembled WGS sequence"/>
</dbReference>
<dbReference type="EMBL" id="CH476642">
    <property type="protein sequence ID" value="EDN98036.1"/>
    <property type="molecule type" value="Genomic_DNA"/>
</dbReference>
<evidence type="ECO:0000313" key="3">
    <source>
        <dbReference type="Proteomes" id="UP000001312"/>
    </source>
</evidence>
<accession>A7F5L5</accession>
<reference evidence="3" key="1">
    <citation type="journal article" date="2011" name="PLoS Genet.">
        <title>Genomic analysis of the necrotrophic fungal pathogens Sclerotinia sclerotiorum and Botrytis cinerea.</title>
        <authorList>
            <person name="Amselem J."/>
            <person name="Cuomo C.A."/>
            <person name="van Kan J.A."/>
            <person name="Viaud M."/>
            <person name="Benito E.P."/>
            <person name="Couloux A."/>
            <person name="Coutinho P.M."/>
            <person name="de Vries R.P."/>
            <person name="Dyer P.S."/>
            <person name="Fillinger S."/>
            <person name="Fournier E."/>
            <person name="Gout L."/>
            <person name="Hahn M."/>
            <person name="Kohn L."/>
            <person name="Lapalu N."/>
            <person name="Plummer K.M."/>
            <person name="Pradier J.M."/>
            <person name="Quevillon E."/>
            <person name="Sharon A."/>
            <person name="Simon A."/>
            <person name="ten Have A."/>
            <person name="Tudzynski B."/>
            <person name="Tudzynski P."/>
            <person name="Wincker P."/>
            <person name="Andrew M."/>
            <person name="Anthouard V."/>
            <person name="Beever R.E."/>
            <person name="Beffa R."/>
            <person name="Benoit I."/>
            <person name="Bouzid O."/>
            <person name="Brault B."/>
            <person name="Chen Z."/>
            <person name="Choquer M."/>
            <person name="Collemare J."/>
            <person name="Cotton P."/>
            <person name="Danchin E.G."/>
            <person name="Da Silva C."/>
            <person name="Gautier A."/>
            <person name="Giraud C."/>
            <person name="Giraud T."/>
            <person name="Gonzalez C."/>
            <person name="Grossetete S."/>
            <person name="Guldener U."/>
            <person name="Henrissat B."/>
            <person name="Howlett B.J."/>
            <person name="Kodira C."/>
            <person name="Kretschmer M."/>
            <person name="Lappartient A."/>
            <person name="Leroch M."/>
            <person name="Levis C."/>
            <person name="Mauceli E."/>
            <person name="Neuveglise C."/>
            <person name="Oeser B."/>
            <person name="Pearson M."/>
            <person name="Poulain J."/>
            <person name="Poussereau N."/>
            <person name="Quesneville H."/>
            <person name="Rascle C."/>
            <person name="Schumacher J."/>
            <person name="Segurens B."/>
            <person name="Sexton A."/>
            <person name="Silva E."/>
            <person name="Sirven C."/>
            <person name="Soanes D.M."/>
            <person name="Talbot N.J."/>
            <person name="Templeton M."/>
            <person name="Yandava C."/>
            <person name="Yarden O."/>
            <person name="Zeng Q."/>
            <person name="Rollins J.A."/>
            <person name="Lebrun M.H."/>
            <person name="Dickman M."/>
        </authorList>
    </citation>
    <scope>NUCLEOTIDE SEQUENCE [LARGE SCALE GENOMIC DNA]</scope>
    <source>
        <strain evidence="3">ATCC 18683 / 1980 / Ss-1</strain>
    </source>
</reference>
<dbReference type="RefSeq" id="XP_001586315.1">
    <property type="nucleotide sequence ID" value="XM_001586265.1"/>
</dbReference>
<evidence type="ECO:0000313" key="2">
    <source>
        <dbReference type="EMBL" id="EDN98036.1"/>
    </source>
</evidence>
<name>A7F5L5_SCLS1</name>